<keyword evidence="5" id="KW-1185">Reference proteome</keyword>
<dbReference type="InterPro" id="IPR018753">
    <property type="entry name" value="GapR-like"/>
</dbReference>
<dbReference type="Pfam" id="PF10073">
    <property type="entry name" value="GapR_DNA-bd"/>
    <property type="match status" value="1"/>
</dbReference>
<name>A0A1I3Q636_9RHOB</name>
<dbReference type="STRING" id="1114924.SAMN05216258_1296"/>
<protein>
    <recommendedName>
        <fullName evidence="1">UPF0335 protein SAMN05216258_1296</fullName>
    </recommendedName>
</protein>
<dbReference type="Proteomes" id="UP000199377">
    <property type="component" value="Unassembled WGS sequence"/>
</dbReference>
<feature type="coiled-coil region" evidence="2">
    <location>
        <begin position="18"/>
        <end position="45"/>
    </location>
</feature>
<dbReference type="OrthoDB" id="9813793at2"/>
<keyword evidence="2" id="KW-0175">Coiled coil</keyword>
<reference evidence="4 5" key="1">
    <citation type="submission" date="2016-10" db="EMBL/GenBank/DDBJ databases">
        <authorList>
            <person name="de Groot N.N."/>
        </authorList>
    </citation>
    <scope>NUCLEOTIDE SEQUENCE [LARGE SCALE GENOMIC DNA]</scope>
    <source>
        <strain evidence="4 5">CGMCC 1.11030</strain>
    </source>
</reference>
<dbReference type="RefSeq" id="WP_092866327.1">
    <property type="nucleotide sequence ID" value="NZ_FOQH01000029.1"/>
</dbReference>
<evidence type="ECO:0000256" key="1">
    <source>
        <dbReference type="HAMAP-Rule" id="MF_00797"/>
    </source>
</evidence>
<feature type="domain" description="GapR-like DNA-binding" evidence="3">
    <location>
        <begin position="15"/>
        <end position="85"/>
    </location>
</feature>
<dbReference type="AlphaFoldDB" id="A0A1I3Q636"/>
<dbReference type="EMBL" id="FOQH01000029">
    <property type="protein sequence ID" value="SFJ29473.1"/>
    <property type="molecule type" value="Genomic_DNA"/>
</dbReference>
<sequence>MEDQDDDFSTTTVSAGQLRAVVERIERLEEEKKEVSEQIKEVYAEAKGNGFDAATLRKIVVLRKKKPEERSEQEAMLELYMNALGMLPG</sequence>
<dbReference type="GO" id="GO:0003677">
    <property type="term" value="F:DNA binding"/>
    <property type="evidence" value="ECO:0007669"/>
    <property type="project" value="InterPro"/>
</dbReference>
<evidence type="ECO:0000313" key="5">
    <source>
        <dbReference type="Proteomes" id="UP000199377"/>
    </source>
</evidence>
<proteinExistence type="inferred from homology"/>
<dbReference type="HAMAP" id="MF_00797">
    <property type="entry name" value="UPF0335"/>
    <property type="match status" value="1"/>
</dbReference>
<dbReference type="InterPro" id="IPR046367">
    <property type="entry name" value="GapR-like_DNA-bd"/>
</dbReference>
<gene>
    <name evidence="4" type="ORF">SAMN05216258_1296</name>
</gene>
<organism evidence="4 5">
    <name type="scientific">Albimonas pacifica</name>
    <dbReference type="NCBI Taxonomy" id="1114924"/>
    <lineage>
        <taxon>Bacteria</taxon>
        <taxon>Pseudomonadati</taxon>
        <taxon>Pseudomonadota</taxon>
        <taxon>Alphaproteobacteria</taxon>
        <taxon>Rhodobacterales</taxon>
        <taxon>Paracoccaceae</taxon>
        <taxon>Albimonas</taxon>
    </lineage>
</organism>
<accession>A0A1I3Q636</accession>
<evidence type="ECO:0000313" key="4">
    <source>
        <dbReference type="EMBL" id="SFJ29473.1"/>
    </source>
</evidence>
<evidence type="ECO:0000256" key="2">
    <source>
        <dbReference type="SAM" id="Coils"/>
    </source>
</evidence>
<comment type="similarity">
    <text evidence="1">Belongs to the UPF0335 family.</text>
</comment>
<evidence type="ECO:0000259" key="3">
    <source>
        <dbReference type="Pfam" id="PF10073"/>
    </source>
</evidence>
<dbReference type="NCBIfam" id="NF010247">
    <property type="entry name" value="PRK13694.1"/>
    <property type="match status" value="1"/>
</dbReference>